<dbReference type="AlphaFoldDB" id="A0A5B7D0V7"/>
<proteinExistence type="predicted"/>
<comment type="caution">
    <text evidence="1">The sequence shown here is derived from an EMBL/GenBank/DDBJ whole genome shotgun (WGS) entry which is preliminary data.</text>
</comment>
<dbReference type="Proteomes" id="UP000324222">
    <property type="component" value="Unassembled WGS sequence"/>
</dbReference>
<organism evidence="1 2">
    <name type="scientific">Portunus trituberculatus</name>
    <name type="common">Swimming crab</name>
    <name type="synonym">Neptunus trituberculatus</name>
    <dbReference type="NCBI Taxonomy" id="210409"/>
    <lineage>
        <taxon>Eukaryota</taxon>
        <taxon>Metazoa</taxon>
        <taxon>Ecdysozoa</taxon>
        <taxon>Arthropoda</taxon>
        <taxon>Crustacea</taxon>
        <taxon>Multicrustacea</taxon>
        <taxon>Malacostraca</taxon>
        <taxon>Eumalacostraca</taxon>
        <taxon>Eucarida</taxon>
        <taxon>Decapoda</taxon>
        <taxon>Pleocyemata</taxon>
        <taxon>Brachyura</taxon>
        <taxon>Eubrachyura</taxon>
        <taxon>Portunoidea</taxon>
        <taxon>Portunidae</taxon>
        <taxon>Portuninae</taxon>
        <taxon>Portunus</taxon>
    </lineage>
</organism>
<reference evidence="1 2" key="1">
    <citation type="submission" date="2019-05" db="EMBL/GenBank/DDBJ databases">
        <title>Another draft genome of Portunus trituberculatus and its Hox gene families provides insights of decapod evolution.</title>
        <authorList>
            <person name="Jeong J.-H."/>
            <person name="Song I."/>
            <person name="Kim S."/>
            <person name="Choi T."/>
            <person name="Kim D."/>
            <person name="Ryu S."/>
            <person name="Kim W."/>
        </authorList>
    </citation>
    <scope>NUCLEOTIDE SEQUENCE [LARGE SCALE GENOMIC DNA]</scope>
    <source>
        <tissue evidence="1">Muscle</tissue>
    </source>
</reference>
<accession>A0A5B7D0V7</accession>
<gene>
    <name evidence="1" type="ORF">E2C01_006094</name>
</gene>
<evidence type="ECO:0000313" key="1">
    <source>
        <dbReference type="EMBL" id="MPC13363.1"/>
    </source>
</evidence>
<sequence length="84" mass="9290">MGEEWRLATPGCTEEMGVYGALGAKESEDSLILQGSVEAVKESLIASEYWLDFITHIKAVNDCACPLHVESVEIPCFRDPQVFK</sequence>
<evidence type="ECO:0000313" key="2">
    <source>
        <dbReference type="Proteomes" id="UP000324222"/>
    </source>
</evidence>
<keyword evidence="2" id="KW-1185">Reference proteome</keyword>
<name>A0A5B7D0V7_PORTR</name>
<protein>
    <submittedName>
        <fullName evidence="1">Uncharacterized protein</fullName>
    </submittedName>
</protein>
<dbReference type="EMBL" id="VSRR010000275">
    <property type="protein sequence ID" value="MPC13363.1"/>
    <property type="molecule type" value="Genomic_DNA"/>
</dbReference>